<keyword evidence="2" id="KW-0472">Membrane</keyword>
<evidence type="ECO:0000256" key="2">
    <source>
        <dbReference type="SAM" id="Phobius"/>
    </source>
</evidence>
<accession>A0A0L7L0U4</accession>
<evidence type="ECO:0000313" key="4">
    <source>
        <dbReference type="EMBL" id="KOB69102.1"/>
    </source>
</evidence>
<keyword evidence="2" id="KW-1133">Transmembrane helix</keyword>
<reference evidence="4 5" key="1">
    <citation type="journal article" date="2015" name="Genome Biol. Evol.">
        <title>The genome of winter moth (Operophtera brumata) provides a genomic perspective on sexual dimorphism and phenology.</title>
        <authorList>
            <person name="Derks M.F."/>
            <person name="Smit S."/>
            <person name="Salis L."/>
            <person name="Schijlen E."/>
            <person name="Bossers A."/>
            <person name="Mateman C."/>
            <person name="Pijl A.S."/>
            <person name="de Ridder D."/>
            <person name="Groenen M.A."/>
            <person name="Visser M.E."/>
            <person name="Megens H.J."/>
        </authorList>
    </citation>
    <scope>NUCLEOTIDE SEQUENCE [LARGE SCALE GENOMIC DNA]</scope>
    <source>
        <strain evidence="4">WM2013NL</strain>
        <tissue evidence="4">Head and thorax</tissue>
    </source>
</reference>
<dbReference type="InterPro" id="IPR012464">
    <property type="entry name" value="DUF1676"/>
</dbReference>
<feature type="transmembrane region" description="Helical" evidence="2">
    <location>
        <begin position="152"/>
        <end position="178"/>
    </location>
</feature>
<gene>
    <name evidence="4" type="ORF">OBRU01_17566</name>
</gene>
<dbReference type="PANTHER" id="PTHR21879">
    <property type="entry name" value="FI03362P-RELATED-RELATED"/>
    <property type="match status" value="1"/>
</dbReference>
<feature type="region of interest" description="Disordered" evidence="1">
    <location>
        <begin position="200"/>
        <end position="228"/>
    </location>
</feature>
<dbReference type="GO" id="GO:0016020">
    <property type="term" value="C:membrane"/>
    <property type="evidence" value="ECO:0007669"/>
    <property type="project" value="TreeGrafter"/>
</dbReference>
<comment type="caution">
    <text evidence="4">The sequence shown here is derived from an EMBL/GenBank/DDBJ whole genome shotgun (WGS) entry which is preliminary data.</text>
</comment>
<dbReference type="EMBL" id="JTDY01003716">
    <property type="protein sequence ID" value="KOB69102.1"/>
    <property type="molecule type" value="Genomic_DNA"/>
</dbReference>
<dbReference type="Pfam" id="PF07898">
    <property type="entry name" value="DUF1676"/>
    <property type="match status" value="1"/>
</dbReference>
<evidence type="ECO:0000256" key="3">
    <source>
        <dbReference type="SAM" id="SignalP"/>
    </source>
</evidence>
<dbReference type="Proteomes" id="UP000037510">
    <property type="component" value="Unassembled WGS sequence"/>
</dbReference>
<keyword evidence="5" id="KW-1185">Reference proteome</keyword>
<feature type="chain" id="PRO_5005572936" evidence="3">
    <location>
        <begin position="17"/>
        <end position="243"/>
    </location>
</feature>
<dbReference type="AlphaFoldDB" id="A0A0L7L0U4"/>
<dbReference type="STRING" id="104452.A0A0L7L0U4"/>
<evidence type="ECO:0000313" key="5">
    <source>
        <dbReference type="Proteomes" id="UP000037510"/>
    </source>
</evidence>
<proteinExistence type="predicted"/>
<feature type="signal peptide" evidence="3">
    <location>
        <begin position="1"/>
        <end position="16"/>
    </location>
</feature>
<sequence length="243" mass="26278">MLSKFALFAILASVSSSPVKENGIAENLVGAVSECLDVDTSLCLKEKAFKFTERLAISKDLDIFEGMSLVNTGSARSARSYEPLLAEPKARELQLDERIADNVGDFLDNHVLQLRLTEPDNESRGLDEEGRGKKKKKLKQLLPILLLLKLKLAALIPIFLGIIAIVAVKAVFLGKIAFAMNAFNLIRKLIASKGGSSSPSTSYGAPVHHEEHPGYSYEPAQSAGWGRQGSDAQSLAYAGHLSN</sequence>
<keyword evidence="2" id="KW-0812">Transmembrane</keyword>
<protein>
    <submittedName>
        <fullName evidence="4">Osiris 9C</fullName>
    </submittedName>
</protein>
<keyword evidence="3" id="KW-0732">Signal</keyword>
<evidence type="ECO:0000256" key="1">
    <source>
        <dbReference type="SAM" id="MobiDB-lite"/>
    </source>
</evidence>
<organism evidence="4 5">
    <name type="scientific">Operophtera brumata</name>
    <name type="common">Winter moth</name>
    <name type="synonym">Phalaena brumata</name>
    <dbReference type="NCBI Taxonomy" id="104452"/>
    <lineage>
        <taxon>Eukaryota</taxon>
        <taxon>Metazoa</taxon>
        <taxon>Ecdysozoa</taxon>
        <taxon>Arthropoda</taxon>
        <taxon>Hexapoda</taxon>
        <taxon>Insecta</taxon>
        <taxon>Pterygota</taxon>
        <taxon>Neoptera</taxon>
        <taxon>Endopterygota</taxon>
        <taxon>Lepidoptera</taxon>
        <taxon>Glossata</taxon>
        <taxon>Ditrysia</taxon>
        <taxon>Geometroidea</taxon>
        <taxon>Geometridae</taxon>
        <taxon>Larentiinae</taxon>
        <taxon>Operophtera</taxon>
    </lineage>
</organism>
<name>A0A0L7L0U4_OPEBR</name>